<feature type="coiled-coil region" evidence="1">
    <location>
        <begin position="73"/>
        <end position="124"/>
    </location>
</feature>
<dbReference type="Gene3D" id="1.20.5.170">
    <property type="match status" value="1"/>
</dbReference>
<evidence type="ECO:0000313" key="3">
    <source>
        <dbReference type="EMBL" id="KAJ3204810.1"/>
    </source>
</evidence>
<sequence>MNIFSTNSINQQIPIILPRPSINQDQDIQLSQFLPKKLAYPNSQTHHDKLNVDLEEKKRLRLIKNRAAADISRRRKREHLANLEVTTKQLEIENSNLKTKLSQIESANKEKEQMICQLQNKLNEFKILLETSNQKKNSNSEILNLEKINFSSDVSKKEERAGDLDFNEFVNFDAIDDYPPKLFTFENVNKEGCPYGTNDFEDSSILNDLKSISSSSLNSPVSSAFTDSPNSPPNTFLGAEINYNEDFDINTNNSGYSFGHVKTMFLTLFLSFTIIVNFNQNYTITSIKSISQSKNKENLHKVYEIEDKDFAPSSNNDPLSIKEVEIVENFNKILKTNNNNLICEFKENTIFKDVNLQRFLNKEGIESEENLIKSIEEKSLIEKPNFSLTLKLNKKNKQKYNWEKRKVNKIKFGEKFVLGSDESEKGFLILDLEIVGARIK</sequence>
<feature type="domain" description="BZIP" evidence="2">
    <location>
        <begin position="55"/>
        <end position="118"/>
    </location>
</feature>
<dbReference type="Proteomes" id="UP001211065">
    <property type="component" value="Unassembled WGS sequence"/>
</dbReference>
<protein>
    <recommendedName>
        <fullName evidence="2">BZIP domain-containing protein</fullName>
    </recommendedName>
</protein>
<dbReference type="GO" id="GO:0003700">
    <property type="term" value="F:DNA-binding transcription factor activity"/>
    <property type="evidence" value="ECO:0007669"/>
    <property type="project" value="InterPro"/>
</dbReference>
<dbReference type="SUPFAM" id="SSF57959">
    <property type="entry name" value="Leucine zipper domain"/>
    <property type="match status" value="1"/>
</dbReference>
<dbReference type="Pfam" id="PF00170">
    <property type="entry name" value="bZIP_1"/>
    <property type="match status" value="1"/>
</dbReference>
<dbReference type="EMBL" id="JADGJW010001263">
    <property type="protein sequence ID" value="KAJ3204810.1"/>
    <property type="molecule type" value="Genomic_DNA"/>
</dbReference>
<evidence type="ECO:0000259" key="2">
    <source>
        <dbReference type="PROSITE" id="PS50217"/>
    </source>
</evidence>
<evidence type="ECO:0000313" key="4">
    <source>
        <dbReference type="Proteomes" id="UP001211065"/>
    </source>
</evidence>
<proteinExistence type="predicted"/>
<dbReference type="InterPro" id="IPR046347">
    <property type="entry name" value="bZIP_sf"/>
</dbReference>
<dbReference type="InterPro" id="IPR004827">
    <property type="entry name" value="bZIP"/>
</dbReference>
<keyword evidence="1" id="KW-0175">Coiled coil</keyword>
<dbReference type="SMART" id="SM00338">
    <property type="entry name" value="BRLZ"/>
    <property type="match status" value="1"/>
</dbReference>
<gene>
    <name evidence="3" type="ORF">HK099_001018</name>
</gene>
<reference evidence="3" key="1">
    <citation type="submission" date="2020-05" db="EMBL/GenBank/DDBJ databases">
        <title>Phylogenomic resolution of chytrid fungi.</title>
        <authorList>
            <person name="Stajich J.E."/>
            <person name="Amses K."/>
            <person name="Simmons R."/>
            <person name="Seto K."/>
            <person name="Myers J."/>
            <person name="Bonds A."/>
            <person name="Quandt C.A."/>
            <person name="Barry K."/>
            <person name="Liu P."/>
            <person name="Grigoriev I."/>
            <person name="Longcore J.E."/>
            <person name="James T.Y."/>
        </authorList>
    </citation>
    <scope>NUCLEOTIDE SEQUENCE</scope>
    <source>
        <strain evidence="3">JEL0476</strain>
    </source>
</reference>
<keyword evidence="4" id="KW-1185">Reference proteome</keyword>
<evidence type="ECO:0000256" key="1">
    <source>
        <dbReference type="SAM" id="Coils"/>
    </source>
</evidence>
<name>A0AAD5TU35_9FUNG</name>
<dbReference type="AlphaFoldDB" id="A0AAD5TU35"/>
<accession>A0AAD5TU35</accession>
<dbReference type="CDD" id="cd14812">
    <property type="entry name" value="bZIP_u3"/>
    <property type="match status" value="1"/>
</dbReference>
<organism evidence="3 4">
    <name type="scientific">Clydaea vesicula</name>
    <dbReference type="NCBI Taxonomy" id="447962"/>
    <lineage>
        <taxon>Eukaryota</taxon>
        <taxon>Fungi</taxon>
        <taxon>Fungi incertae sedis</taxon>
        <taxon>Chytridiomycota</taxon>
        <taxon>Chytridiomycota incertae sedis</taxon>
        <taxon>Chytridiomycetes</taxon>
        <taxon>Lobulomycetales</taxon>
        <taxon>Lobulomycetaceae</taxon>
        <taxon>Clydaea</taxon>
    </lineage>
</organism>
<dbReference type="PROSITE" id="PS50217">
    <property type="entry name" value="BZIP"/>
    <property type="match status" value="1"/>
</dbReference>
<comment type="caution">
    <text evidence="3">The sequence shown here is derived from an EMBL/GenBank/DDBJ whole genome shotgun (WGS) entry which is preliminary data.</text>
</comment>